<proteinExistence type="predicted"/>
<evidence type="ECO:0000256" key="1">
    <source>
        <dbReference type="SAM" id="SignalP"/>
    </source>
</evidence>
<keyword evidence="3" id="KW-1185">Reference proteome</keyword>
<dbReference type="EMBL" id="JAEUBG010002653">
    <property type="protein sequence ID" value="KAH3684235.1"/>
    <property type="molecule type" value="Genomic_DNA"/>
</dbReference>
<dbReference type="Proteomes" id="UP000774326">
    <property type="component" value="Unassembled WGS sequence"/>
</dbReference>
<evidence type="ECO:0000313" key="2">
    <source>
        <dbReference type="EMBL" id="KAH3684235.1"/>
    </source>
</evidence>
<comment type="caution">
    <text evidence="2">The sequence shown here is derived from an EMBL/GenBank/DDBJ whole genome shotgun (WGS) entry which is preliminary data.</text>
</comment>
<reference evidence="2" key="1">
    <citation type="journal article" date="2021" name="Open Biol.">
        <title>Shared evolutionary footprints suggest mitochondrial oxidative damage underlies multiple complex I losses in fungi.</title>
        <authorList>
            <person name="Schikora-Tamarit M.A."/>
            <person name="Marcet-Houben M."/>
            <person name="Nosek J."/>
            <person name="Gabaldon T."/>
        </authorList>
    </citation>
    <scope>NUCLEOTIDE SEQUENCE</scope>
    <source>
        <strain evidence="2">CBS2887</strain>
    </source>
</reference>
<organism evidence="2 3">
    <name type="scientific">Wickerhamomyces pijperi</name>
    <name type="common">Yeast</name>
    <name type="synonym">Pichia pijperi</name>
    <dbReference type="NCBI Taxonomy" id="599730"/>
    <lineage>
        <taxon>Eukaryota</taxon>
        <taxon>Fungi</taxon>
        <taxon>Dikarya</taxon>
        <taxon>Ascomycota</taxon>
        <taxon>Saccharomycotina</taxon>
        <taxon>Saccharomycetes</taxon>
        <taxon>Phaffomycetales</taxon>
        <taxon>Wickerhamomycetaceae</taxon>
        <taxon>Wickerhamomyces</taxon>
    </lineage>
</organism>
<name>A0A9P8Q774_WICPI</name>
<evidence type="ECO:0000313" key="3">
    <source>
        <dbReference type="Proteomes" id="UP000774326"/>
    </source>
</evidence>
<sequence length="186" mass="19977">MVSMKTSTLFCLKSAFLATLAIASTQEVEGPAITALAVADQSELEKRLYYDGEEVYFYTRTDSAGTTYFCGLVETQNAVLHCLQYDYFTSEYLSDYEQRYGFSNTVPLSAYLENPSSAEVELKTITSTSFVVPSSAVIAPTAATTSQKQSTEASTTTSRGEAAGSSQWASGFVGLGSLVAFVGLMI</sequence>
<protein>
    <submittedName>
        <fullName evidence="2">Uncharacterized protein</fullName>
    </submittedName>
</protein>
<reference evidence="2" key="2">
    <citation type="submission" date="2021-01" db="EMBL/GenBank/DDBJ databases">
        <authorList>
            <person name="Schikora-Tamarit M.A."/>
        </authorList>
    </citation>
    <scope>NUCLEOTIDE SEQUENCE</scope>
    <source>
        <strain evidence="2">CBS2887</strain>
    </source>
</reference>
<feature type="signal peptide" evidence="1">
    <location>
        <begin position="1"/>
        <end position="23"/>
    </location>
</feature>
<feature type="chain" id="PRO_5040421254" evidence="1">
    <location>
        <begin position="24"/>
        <end position="186"/>
    </location>
</feature>
<gene>
    <name evidence="2" type="ORF">WICPIJ_004792</name>
</gene>
<keyword evidence="1" id="KW-0732">Signal</keyword>
<dbReference type="AlphaFoldDB" id="A0A9P8Q774"/>
<accession>A0A9P8Q774</accession>